<reference evidence="1" key="1">
    <citation type="submission" date="2022-04" db="EMBL/GenBank/DDBJ databases">
        <title>Genome of the entomopathogenic fungus Entomophthora muscae.</title>
        <authorList>
            <person name="Elya C."/>
            <person name="Lovett B.R."/>
            <person name="Lee E."/>
            <person name="Macias A.M."/>
            <person name="Hajek A.E."/>
            <person name="De Bivort B.L."/>
            <person name="Kasson M.T."/>
            <person name="De Fine Licht H.H."/>
            <person name="Stajich J.E."/>
        </authorList>
    </citation>
    <scope>NUCLEOTIDE SEQUENCE</scope>
    <source>
        <strain evidence="1">Berkeley</strain>
    </source>
</reference>
<organism evidence="1 2">
    <name type="scientific">Entomophthora muscae</name>
    <dbReference type="NCBI Taxonomy" id="34485"/>
    <lineage>
        <taxon>Eukaryota</taxon>
        <taxon>Fungi</taxon>
        <taxon>Fungi incertae sedis</taxon>
        <taxon>Zoopagomycota</taxon>
        <taxon>Entomophthoromycotina</taxon>
        <taxon>Entomophthoromycetes</taxon>
        <taxon>Entomophthorales</taxon>
        <taxon>Entomophthoraceae</taxon>
        <taxon>Entomophthora</taxon>
    </lineage>
</organism>
<comment type="caution">
    <text evidence="1">The sequence shown here is derived from an EMBL/GenBank/DDBJ whole genome shotgun (WGS) entry which is preliminary data.</text>
</comment>
<dbReference type="EMBL" id="QTSX02005885">
    <property type="protein sequence ID" value="KAJ9056703.1"/>
    <property type="molecule type" value="Genomic_DNA"/>
</dbReference>
<sequence length="67" mass="7437">MSNLNEALDGDVIVRSSFRSNVDCRVKIRYIARSWLEGGERLCLALELASLFENGIGCGSDIFKDVI</sequence>
<evidence type="ECO:0000313" key="2">
    <source>
        <dbReference type="Proteomes" id="UP001165960"/>
    </source>
</evidence>
<accession>A0ACC2S2U8</accession>
<name>A0ACC2S2U8_9FUNG</name>
<evidence type="ECO:0000313" key="1">
    <source>
        <dbReference type="EMBL" id="KAJ9056703.1"/>
    </source>
</evidence>
<keyword evidence="2" id="KW-1185">Reference proteome</keyword>
<dbReference type="Proteomes" id="UP001165960">
    <property type="component" value="Unassembled WGS sequence"/>
</dbReference>
<protein>
    <submittedName>
        <fullName evidence="1">Uncharacterized protein</fullName>
    </submittedName>
</protein>
<proteinExistence type="predicted"/>
<gene>
    <name evidence="1" type="ORF">DSO57_1030202</name>
</gene>